<keyword evidence="1" id="KW-0812">Transmembrane</keyword>
<dbReference type="AlphaFoldDB" id="A0A1I4B9C3"/>
<evidence type="ECO:0000313" key="2">
    <source>
        <dbReference type="EMBL" id="SFK64697.1"/>
    </source>
</evidence>
<reference evidence="3" key="1">
    <citation type="submission" date="2016-10" db="EMBL/GenBank/DDBJ databases">
        <authorList>
            <person name="Varghese N."/>
            <person name="Submissions S."/>
        </authorList>
    </citation>
    <scope>NUCLEOTIDE SEQUENCE [LARGE SCALE GENOMIC DNA]</scope>
    <source>
        <strain evidence="3">Nm69</strain>
    </source>
</reference>
<protein>
    <submittedName>
        <fullName evidence="2">Uncharacterized protein</fullName>
    </submittedName>
</protein>
<proteinExistence type="predicted"/>
<dbReference type="EMBL" id="FOSP01000011">
    <property type="protein sequence ID" value="SFK64697.1"/>
    <property type="molecule type" value="Genomic_DNA"/>
</dbReference>
<dbReference type="OrthoDB" id="8547115at2"/>
<feature type="transmembrane region" description="Helical" evidence="1">
    <location>
        <begin position="12"/>
        <end position="37"/>
    </location>
</feature>
<keyword evidence="1" id="KW-0472">Membrane</keyword>
<dbReference type="Proteomes" id="UP000199533">
    <property type="component" value="Unassembled WGS sequence"/>
</dbReference>
<keyword evidence="3" id="KW-1185">Reference proteome</keyword>
<evidence type="ECO:0000313" key="3">
    <source>
        <dbReference type="Proteomes" id="UP000199533"/>
    </source>
</evidence>
<sequence>MYEKEAININYFGVAINIAAAVIFAIGLFAVGIILAAKINNKDVVYFNGELRFYNPVIAKTALLVIDSDRAELAIKCDDYPELTDLHLYLTAMYGHNANKTWVAISNDHYRSIYGVNHPCHKTDKEIE</sequence>
<gene>
    <name evidence="2" type="ORF">SAMN05216302_101173</name>
</gene>
<dbReference type="STRING" id="52441.SAMN05216302_101173"/>
<evidence type="ECO:0000256" key="1">
    <source>
        <dbReference type="SAM" id="Phobius"/>
    </source>
</evidence>
<organism evidence="2 3">
    <name type="scientific">Nitrosomonas aestuarii</name>
    <dbReference type="NCBI Taxonomy" id="52441"/>
    <lineage>
        <taxon>Bacteria</taxon>
        <taxon>Pseudomonadati</taxon>
        <taxon>Pseudomonadota</taxon>
        <taxon>Betaproteobacteria</taxon>
        <taxon>Nitrosomonadales</taxon>
        <taxon>Nitrosomonadaceae</taxon>
        <taxon>Nitrosomonas</taxon>
    </lineage>
</organism>
<accession>A0A1I4B9C3</accession>
<dbReference type="RefSeq" id="WP_090699163.1">
    <property type="nucleotide sequence ID" value="NZ_FOSP01000011.1"/>
</dbReference>
<keyword evidence="1" id="KW-1133">Transmembrane helix</keyword>
<name>A0A1I4B9C3_9PROT</name>